<evidence type="ECO:0000259" key="3">
    <source>
        <dbReference type="Pfam" id="PF18915"/>
    </source>
</evidence>
<feature type="signal peptide" evidence="2">
    <location>
        <begin position="1"/>
        <end position="31"/>
    </location>
</feature>
<dbReference type="RefSeq" id="WP_307208201.1">
    <property type="nucleotide sequence ID" value="NZ_JAUSSU010000016.1"/>
</dbReference>
<feature type="region of interest" description="Disordered" evidence="1">
    <location>
        <begin position="143"/>
        <end position="190"/>
    </location>
</feature>
<feature type="domain" description="DUF5667" evidence="3">
    <location>
        <begin position="60"/>
        <end position="139"/>
    </location>
</feature>
<name>A0ABT9U939_PAEHA</name>
<feature type="region of interest" description="Disordered" evidence="1">
    <location>
        <begin position="236"/>
        <end position="342"/>
    </location>
</feature>
<dbReference type="EMBL" id="JAUSSU010000016">
    <property type="protein sequence ID" value="MDQ0116166.1"/>
    <property type="molecule type" value="Genomic_DNA"/>
</dbReference>
<evidence type="ECO:0000313" key="5">
    <source>
        <dbReference type="Proteomes" id="UP001229346"/>
    </source>
</evidence>
<feature type="compositionally biased region" description="Basic and acidic residues" evidence="1">
    <location>
        <begin position="143"/>
        <end position="158"/>
    </location>
</feature>
<keyword evidence="5" id="KW-1185">Reference proteome</keyword>
<feature type="compositionally biased region" description="Basic and acidic residues" evidence="1">
    <location>
        <begin position="322"/>
        <end position="334"/>
    </location>
</feature>
<dbReference type="Pfam" id="PF18915">
    <property type="entry name" value="DUF5667"/>
    <property type="match status" value="1"/>
</dbReference>
<dbReference type="InterPro" id="IPR043725">
    <property type="entry name" value="DUF5667"/>
</dbReference>
<protein>
    <recommendedName>
        <fullName evidence="3">DUF5667 domain-containing protein</fullName>
    </recommendedName>
</protein>
<feature type="compositionally biased region" description="Low complexity" evidence="1">
    <location>
        <begin position="248"/>
        <end position="267"/>
    </location>
</feature>
<gene>
    <name evidence="4" type="ORF">J2T15_005642</name>
</gene>
<proteinExistence type="predicted"/>
<sequence length="342" mass="36804">MHSTKDIKGFIAKSTIISMLAFSVGTGSAWADEAGSQSTITADDAATTSSPENAQEAPSLLPGDFFYFVKTIYERIQLAFASDNMEEAILLAQFAQERLAESAVLLEEGHAEIAGETLQRSLSQQQKAIDTAASVIDPVATYEHAESTDPSAEERAVESKVVNTTSDDEDQLSEDANEEEEGVEPAKADKVKNSLQHNIVALAAALDKVSNPKAQSSLLKNITKSFAHLEKKLTKLSGKSEEEDTTSKTELTAQAAASTTTTAVSSQRSEQDASSATAGSVSTNSVVEDNKSAKPLQEDKQKRKKEKEQQQASKKQLNKPTKSHENAGKSESARQNHKKETK</sequence>
<feature type="compositionally biased region" description="Acidic residues" evidence="1">
    <location>
        <begin position="166"/>
        <end position="183"/>
    </location>
</feature>
<comment type="caution">
    <text evidence="4">The sequence shown here is derived from an EMBL/GenBank/DDBJ whole genome shotgun (WGS) entry which is preliminary data.</text>
</comment>
<dbReference type="Proteomes" id="UP001229346">
    <property type="component" value="Unassembled WGS sequence"/>
</dbReference>
<accession>A0ABT9U939</accession>
<evidence type="ECO:0000256" key="1">
    <source>
        <dbReference type="SAM" id="MobiDB-lite"/>
    </source>
</evidence>
<evidence type="ECO:0000313" key="4">
    <source>
        <dbReference type="EMBL" id="MDQ0116166.1"/>
    </source>
</evidence>
<reference evidence="4 5" key="1">
    <citation type="submission" date="2023-07" db="EMBL/GenBank/DDBJ databases">
        <title>Sorghum-associated microbial communities from plants grown in Nebraska, USA.</title>
        <authorList>
            <person name="Schachtman D."/>
        </authorList>
    </citation>
    <scope>NUCLEOTIDE SEQUENCE [LARGE SCALE GENOMIC DNA]</scope>
    <source>
        <strain evidence="4 5">CC482</strain>
    </source>
</reference>
<keyword evidence="2" id="KW-0732">Signal</keyword>
<organism evidence="4 5">
    <name type="scientific">Paenibacillus harenae</name>
    <dbReference type="NCBI Taxonomy" id="306543"/>
    <lineage>
        <taxon>Bacteria</taxon>
        <taxon>Bacillati</taxon>
        <taxon>Bacillota</taxon>
        <taxon>Bacilli</taxon>
        <taxon>Bacillales</taxon>
        <taxon>Paenibacillaceae</taxon>
        <taxon>Paenibacillus</taxon>
    </lineage>
</organism>
<feature type="chain" id="PRO_5046116823" description="DUF5667 domain-containing protein" evidence="2">
    <location>
        <begin position="32"/>
        <end position="342"/>
    </location>
</feature>
<evidence type="ECO:0000256" key="2">
    <source>
        <dbReference type="SAM" id="SignalP"/>
    </source>
</evidence>
<feature type="compositionally biased region" description="Basic and acidic residues" evidence="1">
    <location>
        <begin position="288"/>
        <end position="309"/>
    </location>
</feature>
<feature type="compositionally biased region" description="Polar residues" evidence="1">
    <location>
        <begin position="272"/>
        <end position="287"/>
    </location>
</feature>